<gene>
    <name evidence="2" type="ORF">AVDCRST_MAG13-1790</name>
</gene>
<feature type="compositionally biased region" description="Basic and acidic residues" evidence="1">
    <location>
        <begin position="1"/>
        <end position="13"/>
    </location>
</feature>
<feature type="compositionally biased region" description="Basic and acidic residues" evidence="1">
    <location>
        <begin position="126"/>
        <end position="143"/>
    </location>
</feature>
<reference evidence="2" key="1">
    <citation type="submission" date="2020-02" db="EMBL/GenBank/DDBJ databases">
        <authorList>
            <person name="Meier V. D."/>
        </authorList>
    </citation>
    <scope>NUCLEOTIDE SEQUENCE</scope>
    <source>
        <strain evidence="2">AVDCRST_MAG13</strain>
    </source>
</reference>
<feature type="compositionally biased region" description="Basic residues" evidence="1">
    <location>
        <begin position="221"/>
        <end position="230"/>
    </location>
</feature>
<feature type="compositionally biased region" description="Basic and acidic residues" evidence="1">
    <location>
        <begin position="34"/>
        <end position="52"/>
    </location>
</feature>
<feature type="compositionally biased region" description="Basic residues" evidence="1">
    <location>
        <begin position="53"/>
        <end position="94"/>
    </location>
</feature>
<feature type="compositionally biased region" description="Low complexity" evidence="1">
    <location>
        <begin position="154"/>
        <end position="166"/>
    </location>
</feature>
<feature type="compositionally biased region" description="Basic residues" evidence="1">
    <location>
        <begin position="171"/>
        <end position="181"/>
    </location>
</feature>
<dbReference type="EMBL" id="CADCVO010000279">
    <property type="protein sequence ID" value="CAA9492032.1"/>
    <property type="molecule type" value="Genomic_DNA"/>
</dbReference>
<feature type="compositionally biased region" description="Basic and acidic residues" evidence="1">
    <location>
        <begin position="95"/>
        <end position="114"/>
    </location>
</feature>
<feature type="non-terminal residue" evidence="2">
    <location>
        <position position="1"/>
    </location>
</feature>
<organism evidence="2">
    <name type="scientific">uncultured Solirubrobacteraceae bacterium</name>
    <dbReference type="NCBI Taxonomy" id="1162706"/>
    <lineage>
        <taxon>Bacteria</taxon>
        <taxon>Bacillati</taxon>
        <taxon>Actinomycetota</taxon>
        <taxon>Thermoleophilia</taxon>
        <taxon>Solirubrobacterales</taxon>
        <taxon>Solirubrobacteraceae</taxon>
        <taxon>environmental samples</taxon>
    </lineage>
</organism>
<feature type="compositionally biased region" description="Basic residues" evidence="1">
    <location>
        <begin position="14"/>
        <end position="33"/>
    </location>
</feature>
<proteinExistence type="predicted"/>
<name>A0A6J4SGX1_9ACTN</name>
<feature type="compositionally biased region" description="Basic and acidic residues" evidence="1">
    <location>
        <begin position="261"/>
        <end position="271"/>
    </location>
</feature>
<evidence type="ECO:0000256" key="1">
    <source>
        <dbReference type="SAM" id="MobiDB-lite"/>
    </source>
</evidence>
<feature type="non-terminal residue" evidence="2">
    <location>
        <position position="285"/>
    </location>
</feature>
<feature type="compositionally biased region" description="Low complexity" evidence="1">
    <location>
        <begin position="233"/>
        <end position="245"/>
    </location>
</feature>
<protein>
    <submittedName>
        <fullName evidence="2">Short-chain dehydrogenase/reductase SDR</fullName>
    </submittedName>
</protein>
<sequence>GHVVRQDHRDVRRQPRHRAGHRAAGRPRRRPRRPAREDRRAAPEARGHDPHGRGGHRGGRRRGPGGGRGRARGRRRRAGGGRRGGALRRRGRRREQRERDRPAPHVRPGHEALRPHAGHQRPRLLPAHEDLPAAPRAGREPARADAVAAHRPRPALGGRPPGLHAGQVRHEPHRARHRRGVPRAGDRVQRAVAAHAHRHRRGAEPPRRGCGDGHRPLARDHGRRRARHPHPPGARVHGQLVPGRRGPVGRRGRGPLALPPDARREARDRPVPHGRRGARPAPRGV</sequence>
<accession>A0A6J4SGX1</accession>
<feature type="compositionally biased region" description="Basic and acidic residues" evidence="1">
    <location>
        <begin position="202"/>
        <end position="220"/>
    </location>
</feature>
<feature type="region of interest" description="Disordered" evidence="1">
    <location>
        <begin position="1"/>
        <end position="285"/>
    </location>
</feature>
<dbReference type="AlphaFoldDB" id="A0A6J4SGX1"/>
<evidence type="ECO:0000313" key="2">
    <source>
        <dbReference type="EMBL" id="CAA9492032.1"/>
    </source>
</evidence>